<feature type="domain" description="NAD-dependent epimerase/dehydratase" evidence="3">
    <location>
        <begin position="14"/>
        <end position="263"/>
    </location>
</feature>
<dbReference type="SUPFAM" id="SSF51735">
    <property type="entry name" value="NAD(P)-binding Rossmann-fold domains"/>
    <property type="match status" value="1"/>
</dbReference>
<dbReference type="InterPro" id="IPR036291">
    <property type="entry name" value="NAD(P)-bd_dom_sf"/>
</dbReference>
<sequence>MSDSKSDIPPGSRILITGVNGYVASHIAKQLLSRGYKVRGTVRDLQRSSWLVKDTFKTYADNGDFELVTIEDFTEENVYDSAIKGVSAIAHVASVVTFEPNPKRVISQTVEAATRIMEAALKEPSVKVVVYTSSIVAATMPVPENSTHVDRNTWNETAIQLAWVPPPHGDNQGSIVYMASKVEAEKAVWRFVEEKHPHFRVNSVCPAMIMGEPLNESHLQSVGAWVKQLWDGNVSKLASFPATYHVDVKDVASLHVAAILDPEVNNQRLQAWAENCNWNDILAILRRLYPERHFIDDLPGMTKLSMTSDFTLPLALLKKWAGQTGWRTLEVTVKDNAKLLHK</sequence>
<protein>
    <recommendedName>
        <fullName evidence="3">NAD-dependent epimerase/dehydratase domain-containing protein</fullName>
    </recommendedName>
</protein>
<proteinExistence type="inferred from homology"/>
<dbReference type="InterPro" id="IPR001509">
    <property type="entry name" value="Epimerase_deHydtase"/>
</dbReference>
<evidence type="ECO:0000256" key="2">
    <source>
        <dbReference type="ARBA" id="ARBA00023445"/>
    </source>
</evidence>
<evidence type="ECO:0000259" key="3">
    <source>
        <dbReference type="Pfam" id="PF01370"/>
    </source>
</evidence>
<reference evidence="4 5" key="1">
    <citation type="journal article" date="2024" name="IMA Fungus">
        <title>IMA Genome - F19 : A genome assembly and annotation guide to empower mycologists, including annotated draft genome sequences of Ceratocystis pirilliformis, Diaporthe australafricana, Fusarium ophioides, Paecilomyces lecythidis, and Sporothrix stenoceras.</title>
        <authorList>
            <person name="Aylward J."/>
            <person name="Wilson A.M."/>
            <person name="Visagie C.M."/>
            <person name="Spraker J."/>
            <person name="Barnes I."/>
            <person name="Buitendag C."/>
            <person name="Ceriani C."/>
            <person name="Del Mar Angel L."/>
            <person name="du Plessis D."/>
            <person name="Fuchs T."/>
            <person name="Gasser K."/>
            <person name="Kramer D."/>
            <person name="Li W."/>
            <person name="Munsamy K."/>
            <person name="Piso A."/>
            <person name="Price J.L."/>
            <person name="Sonnekus B."/>
            <person name="Thomas C."/>
            <person name="van der Nest A."/>
            <person name="van Dijk A."/>
            <person name="van Heerden A."/>
            <person name="van Vuuren N."/>
            <person name="Yilmaz N."/>
            <person name="Duong T.A."/>
            <person name="van der Merwe N.A."/>
            <person name="Wingfield M.J."/>
            <person name="Wingfield B.D."/>
        </authorList>
    </citation>
    <scope>NUCLEOTIDE SEQUENCE [LARGE SCALE GENOMIC DNA]</scope>
    <source>
        <strain evidence="4 5">CMW 18167</strain>
    </source>
</reference>
<evidence type="ECO:0000313" key="5">
    <source>
        <dbReference type="Proteomes" id="UP001583193"/>
    </source>
</evidence>
<dbReference type="EMBL" id="JAVDPF010000015">
    <property type="protein sequence ID" value="KAL1876726.1"/>
    <property type="molecule type" value="Genomic_DNA"/>
</dbReference>
<name>A0ABR3XL67_9EURO</name>
<evidence type="ECO:0000313" key="4">
    <source>
        <dbReference type="EMBL" id="KAL1876726.1"/>
    </source>
</evidence>
<dbReference type="Proteomes" id="UP001583193">
    <property type="component" value="Unassembled WGS sequence"/>
</dbReference>
<comment type="caution">
    <text evidence="4">The sequence shown here is derived from an EMBL/GenBank/DDBJ whole genome shotgun (WGS) entry which is preliminary data.</text>
</comment>
<organism evidence="4 5">
    <name type="scientific">Paecilomyces lecythidis</name>
    <dbReference type="NCBI Taxonomy" id="3004212"/>
    <lineage>
        <taxon>Eukaryota</taxon>
        <taxon>Fungi</taxon>
        <taxon>Dikarya</taxon>
        <taxon>Ascomycota</taxon>
        <taxon>Pezizomycotina</taxon>
        <taxon>Eurotiomycetes</taxon>
        <taxon>Eurotiomycetidae</taxon>
        <taxon>Eurotiales</taxon>
        <taxon>Thermoascaceae</taxon>
        <taxon>Paecilomyces</taxon>
    </lineage>
</organism>
<dbReference type="PANTHER" id="PTHR10366">
    <property type="entry name" value="NAD DEPENDENT EPIMERASE/DEHYDRATASE"/>
    <property type="match status" value="1"/>
</dbReference>
<dbReference type="InterPro" id="IPR050425">
    <property type="entry name" value="NAD(P)_dehydrat-like"/>
</dbReference>
<comment type="similarity">
    <text evidence="2">Belongs to the NAD(P)-dependent epimerase/dehydratase family. Dihydroflavonol-4-reductase subfamily.</text>
</comment>
<evidence type="ECO:0000256" key="1">
    <source>
        <dbReference type="ARBA" id="ARBA00023002"/>
    </source>
</evidence>
<keyword evidence="1" id="KW-0560">Oxidoreductase</keyword>
<gene>
    <name evidence="4" type="ORF">Plec18167_005134</name>
</gene>
<dbReference type="Gene3D" id="3.40.50.720">
    <property type="entry name" value="NAD(P)-binding Rossmann-like Domain"/>
    <property type="match status" value="1"/>
</dbReference>
<dbReference type="PANTHER" id="PTHR10366:SF562">
    <property type="entry name" value="ALDEHYDE REDUCTASE II (AFU_ORTHOLOGUE AFUA_1G11360)"/>
    <property type="match status" value="1"/>
</dbReference>
<keyword evidence="5" id="KW-1185">Reference proteome</keyword>
<dbReference type="Pfam" id="PF01370">
    <property type="entry name" value="Epimerase"/>
    <property type="match status" value="1"/>
</dbReference>
<accession>A0ABR3XL67</accession>